<dbReference type="AlphaFoldDB" id="A0A9D7JYF6"/>
<dbReference type="GO" id="GO:0044780">
    <property type="term" value="P:bacterial-type flagellum assembly"/>
    <property type="evidence" value="ECO:0007669"/>
    <property type="project" value="InterPro"/>
</dbReference>
<keyword evidence="4" id="KW-0966">Cell projection</keyword>
<gene>
    <name evidence="4" type="ORF">IPL58_02410</name>
</gene>
<dbReference type="Pfam" id="PF05130">
    <property type="entry name" value="FlgN"/>
    <property type="match status" value="1"/>
</dbReference>
<comment type="function">
    <text evidence="1">Required for the efficient initiation of filament assembly.</text>
</comment>
<accession>A0A9D7JYF6</accession>
<dbReference type="InterPro" id="IPR007809">
    <property type="entry name" value="FlgN-like"/>
</dbReference>
<evidence type="ECO:0000313" key="5">
    <source>
        <dbReference type="Proteomes" id="UP000886689"/>
    </source>
</evidence>
<keyword evidence="4" id="KW-0969">Cilium</keyword>
<keyword evidence="4" id="KW-0282">Flagellum</keyword>
<comment type="similarity">
    <text evidence="2">Belongs to the FlgN family.</text>
</comment>
<evidence type="ECO:0000256" key="3">
    <source>
        <dbReference type="ARBA" id="ARBA00022795"/>
    </source>
</evidence>
<sequence length="96" mass="10737">MLHFAGTGLASDRAGIEAWLKKHPNDKAVRQNWEKLQFLAAEAKELNRVNGELVGLHMRHNTEILESLRSKANRQDLYGANGQTAFTAPRKIIDSA</sequence>
<organism evidence="4 5">
    <name type="scientific">Candidatus Proximibacter danicus</name>
    <dbReference type="NCBI Taxonomy" id="2954365"/>
    <lineage>
        <taxon>Bacteria</taxon>
        <taxon>Pseudomonadati</taxon>
        <taxon>Pseudomonadota</taxon>
        <taxon>Betaproteobacteria</taxon>
        <taxon>Candidatus Proximibacter</taxon>
    </lineage>
</organism>
<dbReference type="SUPFAM" id="SSF140566">
    <property type="entry name" value="FlgN-like"/>
    <property type="match status" value="1"/>
</dbReference>
<dbReference type="EMBL" id="JADJUC010000002">
    <property type="protein sequence ID" value="MBK8523060.1"/>
    <property type="molecule type" value="Genomic_DNA"/>
</dbReference>
<protein>
    <submittedName>
        <fullName evidence="4">Flagellar protein FlgN</fullName>
    </submittedName>
</protein>
<name>A0A9D7JYF6_9PROT</name>
<evidence type="ECO:0000256" key="2">
    <source>
        <dbReference type="ARBA" id="ARBA00007703"/>
    </source>
</evidence>
<comment type="caution">
    <text evidence="4">The sequence shown here is derived from an EMBL/GenBank/DDBJ whole genome shotgun (WGS) entry which is preliminary data.</text>
</comment>
<keyword evidence="3" id="KW-1005">Bacterial flagellum biogenesis</keyword>
<reference evidence="4" key="1">
    <citation type="submission" date="2020-10" db="EMBL/GenBank/DDBJ databases">
        <title>Connecting structure to function with the recovery of over 1000 high-quality activated sludge metagenome-assembled genomes encoding full-length rRNA genes using long-read sequencing.</title>
        <authorList>
            <person name="Singleton C.M."/>
            <person name="Petriglieri F."/>
            <person name="Kristensen J.M."/>
            <person name="Kirkegaard R.H."/>
            <person name="Michaelsen T.Y."/>
            <person name="Andersen M.H."/>
            <person name="Karst S.M."/>
            <person name="Dueholm M.S."/>
            <person name="Nielsen P.H."/>
            <person name="Albertsen M."/>
        </authorList>
    </citation>
    <scope>NUCLEOTIDE SEQUENCE</scope>
    <source>
        <strain evidence="4">Hirt_18-Q3-R61-65_BATAC.395</strain>
    </source>
</reference>
<proteinExistence type="inferred from homology"/>
<dbReference type="InterPro" id="IPR036679">
    <property type="entry name" value="FlgN-like_sf"/>
</dbReference>
<evidence type="ECO:0000256" key="1">
    <source>
        <dbReference type="ARBA" id="ARBA00002397"/>
    </source>
</evidence>
<dbReference type="Gene3D" id="1.20.58.300">
    <property type="entry name" value="FlgN-like"/>
    <property type="match status" value="1"/>
</dbReference>
<evidence type="ECO:0000313" key="4">
    <source>
        <dbReference type="EMBL" id="MBK8523060.1"/>
    </source>
</evidence>
<dbReference type="Proteomes" id="UP000886689">
    <property type="component" value="Unassembled WGS sequence"/>
</dbReference>